<feature type="region of interest" description="Disordered" evidence="1">
    <location>
        <begin position="1"/>
        <end position="26"/>
    </location>
</feature>
<evidence type="ECO:0000313" key="3">
    <source>
        <dbReference type="Proteomes" id="UP000307000"/>
    </source>
</evidence>
<gene>
    <name evidence="2" type="ORF">GcLGCM259_0980</name>
</gene>
<dbReference type="KEGG" id="gcr:GcLGCM259_0980"/>
<sequence length="198" mass="20484">MRWIPGSRSNPDPAAGTAPVKGPASGAAAAEGVRPLAQVGAQVAAKHPKLPVALFRLEPEVALQPLRLKLASALAEASVSTSFTLGGPGRVQAVLDGQLPAQAVLVVVTTSDDGAQDRLMDLVEWLLANGRQQLAEHLIFAPVGQRRQLAGSFAFAHVPLGAQVLEHASGGTPLRRRAAAAGIDQLRDAVLDQALGLE</sequence>
<evidence type="ECO:0000313" key="2">
    <source>
        <dbReference type="EMBL" id="QCY46730.1"/>
    </source>
</evidence>
<dbReference type="Proteomes" id="UP000307000">
    <property type="component" value="Chromosome"/>
</dbReference>
<proteinExistence type="predicted"/>
<name>A0A5B7WU06_9MICC</name>
<organism evidence="2 3">
    <name type="scientific">Glutamicibacter creatinolyticus</name>
    <dbReference type="NCBI Taxonomy" id="162496"/>
    <lineage>
        <taxon>Bacteria</taxon>
        <taxon>Bacillati</taxon>
        <taxon>Actinomycetota</taxon>
        <taxon>Actinomycetes</taxon>
        <taxon>Micrococcales</taxon>
        <taxon>Micrococcaceae</taxon>
        <taxon>Glutamicibacter</taxon>
    </lineage>
</organism>
<dbReference type="RefSeq" id="WP_138925942.1">
    <property type="nucleotide sequence ID" value="NZ_CP034412.1"/>
</dbReference>
<protein>
    <submittedName>
        <fullName evidence="2">Uncharacterized protein</fullName>
    </submittedName>
</protein>
<dbReference type="EMBL" id="CP034412">
    <property type="protein sequence ID" value="QCY46730.1"/>
    <property type="molecule type" value="Genomic_DNA"/>
</dbReference>
<evidence type="ECO:0000256" key="1">
    <source>
        <dbReference type="SAM" id="MobiDB-lite"/>
    </source>
</evidence>
<dbReference type="AlphaFoldDB" id="A0A5B7WU06"/>
<keyword evidence="3" id="KW-1185">Reference proteome</keyword>
<accession>A0A5B7WU06</accession>
<reference evidence="2 3" key="1">
    <citation type="submission" date="2018-12" db="EMBL/GenBank/DDBJ databases">
        <title>Complete Genome Sequence of Glutamicibacter creatinolyticus strain LGCM259,isolated from an abscess of a 12-year-old mare in Italy.</title>
        <authorList>
            <person name="Santos R.G."/>
            <person name="Silva A.L."/>
            <person name="Seyffert N."/>
            <person name="Castro T.L.P."/>
            <person name="Attili A.R."/>
            <person name="Rifici C."/>
            <person name="Mazzullo G."/>
            <person name="Brenig B."/>
            <person name="Venanzi F."/>
            <person name="Azevedo V."/>
        </authorList>
    </citation>
    <scope>NUCLEOTIDE SEQUENCE [LARGE SCALE GENOMIC DNA]</scope>
    <source>
        <strain evidence="2 3">LGCM 259</strain>
    </source>
</reference>